<proteinExistence type="predicted"/>
<feature type="region of interest" description="Disordered" evidence="1">
    <location>
        <begin position="1"/>
        <end position="33"/>
    </location>
</feature>
<evidence type="ECO:0000256" key="1">
    <source>
        <dbReference type="SAM" id="MobiDB-lite"/>
    </source>
</evidence>
<organism evidence="2">
    <name type="scientific">Rhizophora mucronata</name>
    <name type="common">Asiatic mangrove</name>
    <dbReference type="NCBI Taxonomy" id="61149"/>
    <lineage>
        <taxon>Eukaryota</taxon>
        <taxon>Viridiplantae</taxon>
        <taxon>Streptophyta</taxon>
        <taxon>Embryophyta</taxon>
        <taxon>Tracheophyta</taxon>
        <taxon>Spermatophyta</taxon>
        <taxon>Magnoliopsida</taxon>
        <taxon>eudicotyledons</taxon>
        <taxon>Gunneridae</taxon>
        <taxon>Pentapetalae</taxon>
        <taxon>rosids</taxon>
        <taxon>fabids</taxon>
        <taxon>Malpighiales</taxon>
        <taxon>Rhizophoraceae</taxon>
        <taxon>Rhizophora</taxon>
    </lineage>
</organism>
<accession>A0A2P2N8F9</accession>
<evidence type="ECO:0000313" key="2">
    <source>
        <dbReference type="EMBL" id="MBX38740.1"/>
    </source>
</evidence>
<feature type="compositionally biased region" description="Polar residues" evidence="1">
    <location>
        <begin position="1"/>
        <end position="17"/>
    </location>
</feature>
<feature type="compositionally biased region" description="Basic and acidic residues" evidence="1">
    <location>
        <begin position="18"/>
        <end position="33"/>
    </location>
</feature>
<name>A0A2P2N8F9_RHIMU</name>
<sequence>MPATINTINQHSHLTSFQDDKHSQHLQPQRERN</sequence>
<protein>
    <submittedName>
        <fullName evidence="2">Uncharacterized protein</fullName>
    </submittedName>
</protein>
<reference evidence="2" key="1">
    <citation type="submission" date="2018-02" db="EMBL/GenBank/DDBJ databases">
        <title>Rhizophora mucronata_Transcriptome.</title>
        <authorList>
            <person name="Meera S.P."/>
            <person name="Sreeshan A."/>
            <person name="Augustine A."/>
        </authorList>
    </citation>
    <scope>NUCLEOTIDE SEQUENCE</scope>
    <source>
        <tissue evidence="2">Leaf</tissue>
    </source>
</reference>
<dbReference type="AlphaFoldDB" id="A0A2P2N8F9"/>
<dbReference type="EMBL" id="GGEC01058256">
    <property type="protein sequence ID" value="MBX38740.1"/>
    <property type="molecule type" value="Transcribed_RNA"/>
</dbReference>